<dbReference type="PROSITE" id="PS51184">
    <property type="entry name" value="JMJC"/>
    <property type="match status" value="1"/>
</dbReference>
<dbReference type="AlphaFoldDB" id="A0A9N9QCN0"/>
<dbReference type="OrthoDB" id="3485163at2759"/>
<dbReference type="Gene3D" id="2.60.120.650">
    <property type="entry name" value="Cupin"/>
    <property type="match status" value="1"/>
</dbReference>
<gene>
    <name evidence="3" type="ORF">HYALB_00000961</name>
</gene>
<sequence>MPSPESSQSPEDIISHIQNEYSKLVNTRQSIAFLGSRQARTRVESASKLTNKFDREKKTPHTRRFFQNIWSVVFENQKMLFLAVAVAYSAKEINKWDIDKVTVLFEVWAKELGGDVPPVLTEHHCLLPSQDPKPQSTGLEIDGVPRGEKRKRGPEDKHGDLQPHLDLNQYGWEFKCPESFKYGIVDINSLDNETILLWESQPPTITETQFRPTEQAVFTSVFNAMHQSQNYQVYRDGDLVLQASAERFKLAADAVYQATNGCPTGPVHSILNIWLSDPALSMQPPQQLQSSQHLCQVEFKVGFNVTPEGTFVDLHHDQCNRSLAKTIAGCIKTWLLFPPLQENLEIYTESIGFPNRLARIGSQLKGGIIAVTNSEHVLEFPAGTIHAVFTNSGGFLCGINYSTAESLPTMSRVLKALLQIFHISPEAVYEDVRTYVEAFITTIKMDKHGLIKDALTSWIELIPTLQKLLNGQPAIKKTLKSQKKSQRHQDVNHFQQLRKLLQTVDDCLLEFGLGKGHSLRCPCGEESDHIAEHVVKSHLLTLQELI</sequence>
<name>A0A9N9QCN0_9HELO</name>
<proteinExistence type="predicted"/>
<accession>A0A9N9QCN0</accession>
<dbReference type="SUPFAM" id="SSF51197">
    <property type="entry name" value="Clavaminate synthase-like"/>
    <property type="match status" value="1"/>
</dbReference>
<evidence type="ECO:0000313" key="4">
    <source>
        <dbReference type="Proteomes" id="UP000701801"/>
    </source>
</evidence>
<organism evidence="3 4">
    <name type="scientific">Hymenoscyphus albidus</name>
    <dbReference type="NCBI Taxonomy" id="595503"/>
    <lineage>
        <taxon>Eukaryota</taxon>
        <taxon>Fungi</taxon>
        <taxon>Dikarya</taxon>
        <taxon>Ascomycota</taxon>
        <taxon>Pezizomycotina</taxon>
        <taxon>Leotiomycetes</taxon>
        <taxon>Helotiales</taxon>
        <taxon>Helotiaceae</taxon>
        <taxon>Hymenoscyphus</taxon>
    </lineage>
</organism>
<dbReference type="InterPro" id="IPR003347">
    <property type="entry name" value="JmjC_dom"/>
</dbReference>
<comment type="caution">
    <text evidence="3">The sequence shown here is derived from an EMBL/GenBank/DDBJ whole genome shotgun (WGS) entry which is preliminary data.</text>
</comment>
<protein>
    <recommendedName>
        <fullName evidence="2">JmjC domain-containing protein</fullName>
    </recommendedName>
</protein>
<evidence type="ECO:0000259" key="2">
    <source>
        <dbReference type="PROSITE" id="PS51184"/>
    </source>
</evidence>
<reference evidence="3" key="1">
    <citation type="submission" date="2021-07" db="EMBL/GenBank/DDBJ databases">
        <authorList>
            <person name="Durling M."/>
        </authorList>
    </citation>
    <scope>NUCLEOTIDE SEQUENCE</scope>
</reference>
<dbReference type="Proteomes" id="UP000701801">
    <property type="component" value="Unassembled WGS sequence"/>
</dbReference>
<feature type="region of interest" description="Disordered" evidence="1">
    <location>
        <begin position="127"/>
        <end position="162"/>
    </location>
</feature>
<feature type="compositionally biased region" description="Basic and acidic residues" evidence="1">
    <location>
        <begin position="143"/>
        <end position="162"/>
    </location>
</feature>
<dbReference type="EMBL" id="CAJVRM010000684">
    <property type="protein sequence ID" value="CAG8982682.1"/>
    <property type="molecule type" value="Genomic_DNA"/>
</dbReference>
<feature type="domain" description="JmjC" evidence="2">
    <location>
        <begin position="266"/>
        <end position="418"/>
    </location>
</feature>
<evidence type="ECO:0000256" key="1">
    <source>
        <dbReference type="SAM" id="MobiDB-lite"/>
    </source>
</evidence>
<keyword evidence="4" id="KW-1185">Reference proteome</keyword>
<evidence type="ECO:0000313" key="3">
    <source>
        <dbReference type="EMBL" id="CAG8982682.1"/>
    </source>
</evidence>